<keyword evidence="2" id="KW-0614">Plasmid</keyword>
<evidence type="ECO:0000313" key="3">
    <source>
        <dbReference type="Proteomes" id="UP000000935"/>
    </source>
</evidence>
<dbReference type="SMART" id="SM00860">
    <property type="entry name" value="SMI1_KNR4"/>
    <property type="match status" value="1"/>
</dbReference>
<dbReference type="Proteomes" id="UP000000935">
    <property type="component" value="Plasmid pBM700"/>
</dbReference>
<dbReference type="SUPFAM" id="SSF160631">
    <property type="entry name" value="SMI1/KNR4-like"/>
    <property type="match status" value="1"/>
</dbReference>
<dbReference type="HOGENOM" id="CLU_124815_0_0_9"/>
<proteinExistence type="predicted"/>
<accession>D5E429</accession>
<dbReference type="InterPro" id="IPR018958">
    <property type="entry name" value="Knr4/Smi1-like_dom"/>
</dbReference>
<evidence type="ECO:0000259" key="1">
    <source>
        <dbReference type="SMART" id="SM00860"/>
    </source>
</evidence>
<name>D5E429_PRIM1</name>
<reference evidence="2 3" key="1">
    <citation type="journal article" date="2011" name="J. Bacteriol.">
        <title>Genome sequences of the biotechnologically important Bacillus megaterium strains QM B1551 and DSM319.</title>
        <authorList>
            <person name="Eppinger M."/>
            <person name="Bunk B."/>
            <person name="Johns M.A."/>
            <person name="Edirisinghe J.N."/>
            <person name="Kutumbaka K.K."/>
            <person name="Koenig S.S."/>
            <person name="Huot Creasy H."/>
            <person name="Rosovitz M.J."/>
            <person name="Riley D.R."/>
            <person name="Daugherty S."/>
            <person name="Martin M."/>
            <person name="Elbourne L.D."/>
            <person name="Paulsen I."/>
            <person name="Biedendieck R."/>
            <person name="Braun C."/>
            <person name="Grayburn S."/>
            <person name="Dhingra S."/>
            <person name="Lukyanchuk V."/>
            <person name="Ball B."/>
            <person name="Ul-Qamar R."/>
            <person name="Seibel J."/>
            <person name="Bremer E."/>
            <person name="Jahn D."/>
            <person name="Ravel J."/>
            <person name="Vary P.S."/>
        </authorList>
    </citation>
    <scope>NUCLEOTIDE SEQUENCE [LARGE SCALE GENOMIC DNA]</scope>
    <source>
        <strain evidence="3">ATCC 12872 / QMB1551</strain>
        <plasmid evidence="2">pBM700</plasmid>
    </source>
</reference>
<sequence>MVLIERVGEMRDIWDDGYSQSKKLTEEMVKDAEKKLGVKLPKSYIELCKMQNGGSLKYCDYPTPVPTNWADDHVNLPEIYGIGKEGILSSDYYIEEWELPKDIVLLCGEGHWWVAFDYRNTKDNPPVIYMDLEWGTDTLIFELAPDFETLVNGLFIYEDEK</sequence>
<dbReference type="InterPro" id="IPR037883">
    <property type="entry name" value="Knr4/Smi1-like_sf"/>
</dbReference>
<dbReference type="AlphaFoldDB" id="D5E429"/>
<dbReference type="KEGG" id="bmq:BMQ_pBM70012"/>
<dbReference type="EMBL" id="CP001990">
    <property type="protein sequence ID" value="ADE72554.1"/>
    <property type="molecule type" value="Genomic_DNA"/>
</dbReference>
<geneLocation type="plasmid" evidence="2 3">
    <name>pBM700</name>
</geneLocation>
<dbReference type="Pfam" id="PF09346">
    <property type="entry name" value="SMI1_KNR4"/>
    <property type="match status" value="1"/>
</dbReference>
<gene>
    <name evidence="2" type="ordered locus">BMQ_pBM70012</name>
</gene>
<organism evidence="2 3">
    <name type="scientific">Priestia megaterium (strain ATCC 12872 / QMB1551)</name>
    <name type="common">Bacillus megaterium</name>
    <dbReference type="NCBI Taxonomy" id="545693"/>
    <lineage>
        <taxon>Bacteria</taxon>
        <taxon>Bacillati</taxon>
        <taxon>Bacillota</taxon>
        <taxon>Bacilli</taxon>
        <taxon>Bacillales</taxon>
        <taxon>Bacillaceae</taxon>
        <taxon>Priestia</taxon>
    </lineage>
</organism>
<dbReference type="Gene3D" id="3.40.1580.10">
    <property type="entry name" value="SMI1/KNR4-like"/>
    <property type="match status" value="1"/>
</dbReference>
<protein>
    <recommendedName>
        <fullName evidence="1">Knr4/Smi1-like domain-containing protein</fullName>
    </recommendedName>
</protein>
<keyword evidence="3" id="KW-1185">Reference proteome</keyword>
<evidence type="ECO:0000313" key="2">
    <source>
        <dbReference type="EMBL" id="ADE72554.1"/>
    </source>
</evidence>
<feature type="domain" description="Knr4/Smi1-like" evidence="1">
    <location>
        <begin position="23"/>
        <end position="153"/>
    </location>
</feature>